<organism evidence="2 3">
    <name type="scientific">Neoarthrinium moseri</name>
    <dbReference type="NCBI Taxonomy" id="1658444"/>
    <lineage>
        <taxon>Eukaryota</taxon>
        <taxon>Fungi</taxon>
        <taxon>Dikarya</taxon>
        <taxon>Ascomycota</taxon>
        <taxon>Pezizomycotina</taxon>
        <taxon>Sordariomycetes</taxon>
        <taxon>Xylariomycetidae</taxon>
        <taxon>Amphisphaeriales</taxon>
        <taxon>Apiosporaceae</taxon>
        <taxon>Neoarthrinium</taxon>
    </lineage>
</organism>
<gene>
    <name evidence="2" type="ORF">JX265_003719</name>
</gene>
<feature type="transmembrane region" description="Helical" evidence="1">
    <location>
        <begin position="6"/>
        <end position="27"/>
    </location>
</feature>
<evidence type="ECO:0000256" key="1">
    <source>
        <dbReference type="SAM" id="Phobius"/>
    </source>
</evidence>
<name>A0A9P9WSQ4_9PEZI</name>
<keyword evidence="3" id="KW-1185">Reference proteome</keyword>
<sequence length="538" mass="60738">MESTQIVSIVALIVSSTALIWSTLQLIHSYLSSAKGYSKINEKVMPKWDVYKSRVFLWDQFRFQVNFYTPVLVVCPPKNKEFPIRDADGKSEGSQGYSFIGGSKNTDLIPSVDDRGPAIHTVNNERATWITLLSVIHEMETTSSRWETEQFSRSPPSSCTLPKFDDHTLAVAIQRKQRSWDDMPSSITKPYATTTICHIIEIAAMLGIHWKEFDRSKDIFLAEGNGLVFKATSVTELGTVFTFQVSGKSEFKDGRIIPVDSVKELAFGFVSTLYRKTKDLRRVVLPTEEAKDLATLQLGTTNEFAETLVSFGCNTETSKCIRDNDKRHGHLYPLAFEILGMLGKIFHVKKGFFRVLPNPTFYHWNRQYFSLPSLLLAYKRNIGGECSSNKHLNRLQTRVENVERVIHQTQPSFSAALLDALHEALELCDKFLTQKVPREKVGLVLRTHIQVVLSMLNETERAPTLDRSWVLRSSTETAGNMPAFASLDGKPPESKQDELINIYFTKVLPKINGVDPGLPPLTSGPEVETNIWLPVYVI</sequence>
<dbReference type="AlphaFoldDB" id="A0A9P9WSQ4"/>
<accession>A0A9P9WSQ4</accession>
<dbReference type="EMBL" id="JAFIMR010000006">
    <property type="protein sequence ID" value="KAI1877711.1"/>
    <property type="molecule type" value="Genomic_DNA"/>
</dbReference>
<keyword evidence="1" id="KW-1133">Transmembrane helix</keyword>
<keyword evidence="1" id="KW-0472">Membrane</keyword>
<keyword evidence="1" id="KW-0812">Transmembrane</keyword>
<reference evidence="2" key="1">
    <citation type="submission" date="2021-03" db="EMBL/GenBank/DDBJ databases">
        <title>Revisited historic fungal species revealed as producer of novel bioactive compounds through whole genome sequencing and comparative genomics.</title>
        <authorList>
            <person name="Vignolle G.A."/>
            <person name="Hochenegger N."/>
            <person name="Mach R.L."/>
            <person name="Mach-Aigner A.R."/>
            <person name="Javad Rahimi M."/>
            <person name="Salim K.A."/>
            <person name="Chan C.M."/>
            <person name="Lim L.B.L."/>
            <person name="Cai F."/>
            <person name="Druzhinina I.S."/>
            <person name="U'Ren J.M."/>
            <person name="Derntl C."/>
        </authorList>
    </citation>
    <scope>NUCLEOTIDE SEQUENCE</scope>
    <source>
        <strain evidence="2">TUCIM 5799</strain>
    </source>
</reference>
<dbReference type="Proteomes" id="UP000829685">
    <property type="component" value="Unassembled WGS sequence"/>
</dbReference>
<dbReference type="OrthoDB" id="5227693at2759"/>
<protein>
    <recommendedName>
        <fullName evidence="4">Modin</fullName>
    </recommendedName>
</protein>
<evidence type="ECO:0008006" key="4">
    <source>
        <dbReference type="Google" id="ProtNLM"/>
    </source>
</evidence>
<comment type="caution">
    <text evidence="2">The sequence shown here is derived from an EMBL/GenBank/DDBJ whole genome shotgun (WGS) entry which is preliminary data.</text>
</comment>
<evidence type="ECO:0000313" key="2">
    <source>
        <dbReference type="EMBL" id="KAI1877711.1"/>
    </source>
</evidence>
<evidence type="ECO:0000313" key="3">
    <source>
        <dbReference type="Proteomes" id="UP000829685"/>
    </source>
</evidence>
<proteinExistence type="predicted"/>